<accession>A0A0K0FAQ9</accession>
<dbReference type="Proteomes" id="UP000035680">
    <property type="component" value="Unassembled WGS sequence"/>
</dbReference>
<dbReference type="AlphaFoldDB" id="A0A0K0FAQ9"/>
<sequence length="389" mass="45131">MDLENLFKKLRSSLSMRKNVPLSQLIRECNSDWNIDVYMIYSEISSKNKSDLKDIAAWLGSIESVIIKNANNDDYIVNFKFGDEHADLRRYISVSKPKKKKTNKRNASNLLKGFKSWKDFGTSNCRARTRQYSTSLNNCFRQKINIKNHEEKNFIPTKSTNFVSTVSNAGKLHLSNAILNATYTNKRLENQRSPMKIENEIINKFNNVSLDDTTRTTDNSLAEIKVPKEINTYQTGDLFVTKDHKEGSEKSYEEKISKNSKKYVPEYIFGQDAIKAMLKDRKTIVATNKNGSVNNQVKKKIVDDVKKNDEPQQFLSMEFRKPFAVLQSSNQKYPHVYETPISNKTEVKDLNSKKYDDDSKKEERFKFPTGRNIKRKTKFSYIFPKPSIQ</sequence>
<proteinExistence type="predicted"/>
<name>A0A0K0FAQ9_STRVS</name>
<keyword evidence="1" id="KW-1185">Reference proteome</keyword>
<protein>
    <submittedName>
        <fullName evidence="2">Cytokin_check_N domain-containing protein</fullName>
    </submittedName>
</protein>
<evidence type="ECO:0000313" key="1">
    <source>
        <dbReference type="Proteomes" id="UP000035680"/>
    </source>
</evidence>
<dbReference type="WBParaSite" id="SVE_0591400.1">
    <property type="protein sequence ID" value="SVE_0591400.1"/>
    <property type="gene ID" value="SVE_0591400"/>
</dbReference>
<organism evidence="1 2">
    <name type="scientific">Strongyloides venezuelensis</name>
    <name type="common">Threadworm</name>
    <dbReference type="NCBI Taxonomy" id="75913"/>
    <lineage>
        <taxon>Eukaryota</taxon>
        <taxon>Metazoa</taxon>
        <taxon>Ecdysozoa</taxon>
        <taxon>Nematoda</taxon>
        <taxon>Chromadorea</taxon>
        <taxon>Rhabditida</taxon>
        <taxon>Tylenchina</taxon>
        <taxon>Panagrolaimomorpha</taxon>
        <taxon>Strongyloidoidea</taxon>
        <taxon>Strongyloididae</taxon>
        <taxon>Strongyloides</taxon>
    </lineage>
</organism>
<reference evidence="1" key="1">
    <citation type="submission" date="2014-07" db="EMBL/GenBank/DDBJ databases">
        <authorList>
            <person name="Martin A.A"/>
            <person name="De Silva N."/>
        </authorList>
    </citation>
    <scope>NUCLEOTIDE SEQUENCE</scope>
</reference>
<evidence type="ECO:0000313" key="2">
    <source>
        <dbReference type="WBParaSite" id="SVE_0591400.1"/>
    </source>
</evidence>
<reference evidence="2" key="2">
    <citation type="submission" date="2015-08" db="UniProtKB">
        <authorList>
            <consortium name="WormBaseParasite"/>
        </authorList>
    </citation>
    <scope>IDENTIFICATION</scope>
</reference>